<accession>M3FR41</accession>
<dbReference type="AlphaFoldDB" id="M3FR41"/>
<protein>
    <submittedName>
        <fullName evidence="1">Uncharacterized protein</fullName>
    </submittedName>
</protein>
<dbReference type="Proteomes" id="UP000011770">
    <property type="component" value="Unassembled WGS sequence"/>
</dbReference>
<proteinExistence type="predicted"/>
<evidence type="ECO:0000313" key="2">
    <source>
        <dbReference type="Proteomes" id="UP000011770"/>
    </source>
</evidence>
<comment type="caution">
    <text evidence="1">The sequence shown here is derived from an EMBL/GenBank/DDBJ whole genome shotgun (WGS) entry which is preliminary data.</text>
</comment>
<name>M3FR41_9LEPT</name>
<organism evidence="1 2">
    <name type="scientific">Leptospira weilii serovar Topaz str. LT2116</name>
    <dbReference type="NCBI Taxonomy" id="1088540"/>
    <lineage>
        <taxon>Bacteria</taxon>
        <taxon>Pseudomonadati</taxon>
        <taxon>Spirochaetota</taxon>
        <taxon>Spirochaetia</taxon>
        <taxon>Leptospirales</taxon>
        <taxon>Leptospiraceae</taxon>
        <taxon>Leptospira</taxon>
    </lineage>
</organism>
<gene>
    <name evidence="1" type="ORF">LEP1GSC188_2793</name>
</gene>
<dbReference type="EMBL" id="AHOR02000017">
    <property type="protein sequence ID" value="EMF82792.1"/>
    <property type="molecule type" value="Genomic_DNA"/>
</dbReference>
<sequence>MGIDSFLLQFTIEKNNSIVTKKVFKRIFKRRLNLFIFYLESYLFNYTTVQNFAEPDDSPHSERIQDRFDKRNPKKEFIPVLQKFNNRFDRFFLVSIRSLAL</sequence>
<evidence type="ECO:0000313" key="1">
    <source>
        <dbReference type="EMBL" id="EMF82792.1"/>
    </source>
</evidence>
<reference evidence="1 2" key="1">
    <citation type="submission" date="2013-01" db="EMBL/GenBank/DDBJ databases">
        <authorList>
            <person name="Harkins D.M."/>
            <person name="Durkin A.S."/>
            <person name="Brinkac L.M."/>
            <person name="Haft D.H."/>
            <person name="Selengut J.D."/>
            <person name="Sanka R."/>
            <person name="DePew J."/>
            <person name="Purushe J."/>
            <person name="Tulsiani S.M."/>
            <person name="Graham G.C."/>
            <person name="Burns M.-A."/>
            <person name="Dohnt M.F."/>
            <person name="Smythe L.D."/>
            <person name="McKay D.B."/>
            <person name="Craig S.B."/>
            <person name="Vinetz J.M."/>
            <person name="Sutton G.G."/>
            <person name="Nierman W.C."/>
            <person name="Fouts D.E."/>
        </authorList>
    </citation>
    <scope>NUCLEOTIDE SEQUENCE [LARGE SCALE GENOMIC DNA]</scope>
    <source>
        <strain evidence="1 2">LT2116</strain>
    </source>
</reference>